<keyword evidence="2" id="KW-1133">Transmembrane helix</keyword>
<evidence type="ECO:0000313" key="4">
    <source>
        <dbReference type="Proteomes" id="UP000184330"/>
    </source>
</evidence>
<dbReference type="EMBL" id="FJOG01000002">
    <property type="protein sequence ID" value="CZR51422.1"/>
    <property type="molecule type" value="Genomic_DNA"/>
</dbReference>
<feature type="region of interest" description="Disordered" evidence="1">
    <location>
        <begin position="1"/>
        <end position="21"/>
    </location>
</feature>
<dbReference type="OrthoDB" id="10582430at2759"/>
<accession>A0A1L7WF71</accession>
<dbReference type="Proteomes" id="UP000184330">
    <property type="component" value="Unassembled WGS sequence"/>
</dbReference>
<protein>
    <submittedName>
        <fullName evidence="3">Uncharacterized protein</fullName>
    </submittedName>
</protein>
<gene>
    <name evidence="3" type="ORF">PAC_01298</name>
</gene>
<keyword evidence="4" id="KW-1185">Reference proteome</keyword>
<keyword evidence="2" id="KW-0812">Transmembrane</keyword>
<sequence>MLPPAATSLTPTITPTSTPQPQSQAWIAGAVVGPLAALAGASLAFFFIHRHRRHRSVPAEEPGEETYKDKAQLHSDSLPAKHELSGDGNYPELGANTKHIAELPGVEIDPMELPASSTEQGDGENRNEP</sequence>
<evidence type="ECO:0000256" key="1">
    <source>
        <dbReference type="SAM" id="MobiDB-lite"/>
    </source>
</evidence>
<evidence type="ECO:0000256" key="2">
    <source>
        <dbReference type="SAM" id="Phobius"/>
    </source>
</evidence>
<proteinExistence type="predicted"/>
<feature type="region of interest" description="Disordered" evidence="1">
    <location>
        <begin position="79"/>
        <end position="129"/>
    </location>
</feature>
<name>A0A1L7WF71_9HELO</name>
<organism evidence="3 4">
    <name type="scientific">Phialocephala subalpina</name>
    <dbReference type="NCBI Taxonomy" id="576137"/>
    <lineage>
        <taxon>Eukaryota</taxon>
        <taxon>Fungi</taxon>
        <taxon>Dikarya</taxon>
        <taxon>Ascomycota</taxon>
        <taxon>Pezizomycotina</taxon>
        <taxon>Leotiomycetes</taxon>
        <taxon>Helotiales</taxon>
        <taxon>Mollisiaceae</taxon>
        <taxon>Phialocephala</taxon>
        <taxon>Phialocephala fortinii species complex</taxon>
    </lineage>
</organism>
<dbReference type="AlphaFoldDB" id="A0A1L7WF71"/>
<feature type="transmembrane region" description="Helical" evidence="2">
    <location>
        <begin position="25"/>
        <end position="48"/>
    </location>
</feature>
<evidence type="ECO:0000313" key="3">
    <source>
        <dbReference type="EMBL" id="CZR51422.1"/>
    </source>
</evidence>
<keyword evidence="2" id="KW-0472">Membrane</keyword>
<reference evidence="3 4" key="1">
    <citation type="submission" date="2016-03" db="EMBL/GenBank/DDBJ databases">
        <authorList>
            <person name="Ploux O."/>
        </authorList>
    </citation>
    <scope>NUCLEOTIDE SEQUENCE [LARGE SCALE GENOMIC DNA]</scope>
    <source>
        <strain evidence="3 4">UAMH 11012</strain>
    </source>
</reference>